<name>A0A4R1F2Z4_9GAMM</name>
<accession>A0A4R1F2Z4</accession>
<comment type="caution">
    <text evidence="1">The sequence shown here is derived from an EMBL/GenBank/DDBJ whole genome shotgun (WGS) entry which is preliminary data.</text>
</comment>
<dbReference type="OrthoDB" id="5625300at2"/>
<proteinExistence type="predicted"/>
<reference evidence="1 2" key="1">
    <citation type="submission" date="2019-03" db="EMBL/GenBank/DDBJ databases">
        <title>Genomic Encyclopedia of Type Strains, Phase IV (KMG-IV): sequencing the most valuable type-strain genomes for metagenomic binning, comparative biology and taxonomic classification.</title>
        <authorList>
            <person name="Goeker M."/>
        </authorList>
    </citation>
    <scope>NUCLEOTIDE SEQUENCE [LARGE SCALE GENOMIC DNA]</scope>
    <source>
        <strain evidence="1 2">DSM 24830</strain>
    </source>
</reference>
<evidence type="ECO:0000313" key="2">
    <source>
        <dbReference type="Proteomes" id="UP000294887"/>
    </source>
</evidence>
<sequence>MKREEIVDTLKLMAAENKTPAEMLRFLVLEQEIEQQLEWMTLFSEAFDVTLGEVTALSGWWHDESAELNDNDINAYIAPLIKQ</sequence>
<dbReference type="AlphaFoldDB" id="A0A4R1F2Z4"/>
<dbReference type="Proteomes" id="UP000294887">
    <property type="component" value="Unassembled WGS sequence"/>
</dbReference>
<evidence type="ECO:0000313" key="1">
    <source>
        <dbReference type="EMBL" id="TCJ86769.1"/>
    </source>
</evidence>
<protein>
    <submittedName>
        <fullName evidence="1">Uncharacterized protein</fullName>
    </submittedName>
</protein>
<dbReference type="RefSeq" id="WP_131905104.1">
    <property type="nucleotide sequence ID" value="NZ_BAAAFU010000004.1"/>
</dbReference>
<keyword evidence="2" id="KW-1185">Reference proteome</keyword>
<gene>
    <name evidence="1" type="ORF">EV695_1263</name>
</gene>
<organism evidence="1 2">
    <name type="scientific">Cocleimonas flava</name>
    <dbReference type="NCBI Taxonomy" id="634765"/>
    <lineage>
        <taxon>Bacteria</taxon>
        <taxon>Pseudomonadati</taxon>
        <taxon>Pseudomonadota</taxon>
        <taxon>Gammaproteobacteria</taxon>
        <taxon>Thiotrichales</taxon>
        <taxon>Thiotrichaceae</taxon>
        <taxon>Cocleimonas</taxon>
    </lineage>
</organism>
<dbReference type="EMBL" id="SMFQ01000003">
    <property type="protein sequence ID" value="TCJ86769.1"/>
    <property type="molecule type" value="Genomic_DNA"/>
</dbReference>